<keyword evidence="2" id="KW-1185">Reference proteome</keyword>
<evidence type="ECO:0000313" key="1">
    <source>
        <dbReference type="EMBL" id="CAH1396044.1"/>
    </source>
</evidence>
<organism evidence="1 2">
    <name type="scientific">Nezara viridula</name>
    <name type="common">Southern green stink bug</name>
    <name type="synonym">Cimex viridulus</name>
    <dbReference type="NCBI Taxonomy" id="85310"/>
    <lineage>
        <taxon>Eukaryota</taxon>
        <taxon>Metazoa</taxon>
        <taxon>Ecdysozoa</taxon>
        <taxon>Arthropoda</taxon>
        <taxon>Hexapoda</taxon>
        <taxon>Insecta</taxon>
        <taxon>Pterygota</taxon>
        <taxon>Neoptera</taxon>
        <taxon>Paraneoptera</taxon>
        <taxon>Hemiptera</taxon>
        <taxon>Heteroptera</taxon>
        <taxon>Panheteroptera</taxon>
        <taxon>Pentatomomorpha</taxon>
        <taxon>Pentatomoidea</taxon>
        <taxon>Pentatomidae</taxon>
        <taxon>Pentatominae</taxon>
        <taxon>Nezara</taxon>
    </lineage>
</organism>
<proteinExistence type="predicted"/>
<accession>A0A9P0H5Z1</accession>
<dbReference type="Proteomes" id="UP001152798">
    <property type="component" value="Chromosome 3"/>
</dbReference>
<dbReference type="AlphaFoldDB" id="A0A9P0H5Z1"/>
<dbReference type="EMBL" id="OV725079">
    <property type="protein sequence ID" value="CAH1396044.1"/>
    <property type="molecule type" value="Genomic_DNA"/>
</dbReference>
<reference evidence="1" key="1">
    <citation type="submission" date="2022-01" db="EMBL/GenBank/DDBJ databases">
        <authorList>
            <person name="King R."/>
        </authorList>
    </citation>
    <scope>NUCLEOTIDE SEQUENCE</scope>
</reference>
<evidence type="ECO:0000313" key="2">
    <source>
        <dbReference type="Proteomes" id="UP001152798"/>
    </source>
</evidence>
<name>A0A9P0H5Z1_NEZVI</name>
<gene>
    <name evidence="1" type="ORF">NEZAVI_LOCUS6186</name>
</gene>
<sequence>MRGIHTVVCVIFNSPPALRTLPDGLSSKYCNIVAFLSSFHKGAKISSECGIIAKVPVSLRL</sequence>
<protein>
    <submittedName>
        <fullName evidence="1">Uncharacterized protein</fullName>
    </submittedName>
</protein>